<dbReference type="Gene3D" id="3.30.70.240">
    <property type="match status" value="1"/>
</dbReference>
<dbReference type="FunFam" id="3.40.50.300:FF:000055">
    <property type="entry name" value="GTP-binding protein TypA"/>
    <property type="match status" value="1"/>
</dbReference>
<dbReference type="Gene3D" id="2.40.50.250">
    <property type="entry name" value="bipa protein"/>
    <property type="match status" value="1"/>
</dbReference>
<dbReference type="GO" id="GO:0000049">
    <property type="term" value="F:tRNA binding"/>
    <property type="evidence" value="ECO:0007669"/>
    <property type="project" value="UniProtKB-KW"/>
</dbReference>
<dbReference type="CDD" id="cd03691">
    <property type="entry name" value="BipA_TypA_II"/>
    <property type="match status" value="1"/>
</dbReference>
<dbReference type="InterPro" id="IPR035647">
    <property type="entry name" value="EFG_III/V"/>
</dbReference>
<keyword evidence="3" id="KW-0694">RNA-binding</keyword>
<dbReference type="CDD" id="cd01891">
    <property type="entry name" value="TypA_BipA"/>
    <property type="match status" value="1"/>
</dbReference>
<proteinExistence type="inferred from homology"/>
<dbReference type="SUPFAM" id="SSF54980">
    <property type="entry name" value="EF-G C-terminal domain-like"/>
    <property type="match status" value="2"/>
</dbReference>
<keyword evidence="6" id="KW-1185">Reference proteome</keyword>
<comment type="similarity">
    <text evidence="3">Belongs to the TRAFAC class translation factor GTPase superfamily. Classic translation factor GTPase family. BipA subfamily.</text>
</comment>
<dbReference type="PANTHER" id="PTHR42908:SF8">
    <property type="entry name" value="TR-TYPE G DOMAIN-CONTAINING PROTEIN"/>
    <property type="match status" value="1"/>
</dbReference>
<dbReference type="GO" id="GO:0043022">
    <property type="term" value="F:ribosome binding"/>
    <property type="evidence" value="ECO:0007669"/>
    <property type="project" value="UniProtKB-UniRule"/>
</dbReference>
<dbReference type="SUPFAM" id="SSF50447">
    <property type="entry name" value="Translation proteins"/>
    <property type="match status" value="1"/>
</dbReference>
<dbReference type="InterPro" id="IPR027417">
    <property type="entry name" value="P-loop_NTPase"/>
</dbReference>
<dbReference type="GO" id="GO:0005525">
    <property type="term" value="F:GTP binding"/>
    <property type="evidence" value="ECO:0007669"/>
    <property type="project" value="UniProtKB-UniRule"/>
</dbReference>
<dbReference type="FunFam" id="2.40.50.250:FF:000001">
    <property type="entry name" value="GTP-binding protein TypA"/>
    <property type="match status" value="1"/>
</dbReference>
<dbReference type="InterPro" id="IPR047043">
    <property type="entry name" value="BipA_III"/>
</dbReference>
<reference evidence="5 6" key="1">
    <citation type="submission" date="2018-06" db="EMBL/GenBank/DDBJ databases">
        <title>Genomic Encyclopedia of Archaeal and Bacterial Type Strains, Phase II (KMG-II): from individual species to whole genera.</title>
        <authorList>
            <person name="Goeker M."/>
        </authorList>
    </citation>
    <scope>NUCLEOTIDE SEQUENCE [LARGE SCALE GENOMIC DNA]</scope>
    <source>
        <strain evidence="5 6">DSM 23241</strain>
    </source>
</reference>
<comment type="subcellular location">
    <subcellularLocation>
        <location evidence="3">Cytoplasm</location>
    </subcellularLocation>
    <text evidence="3">Binds to ribosomes.</text>
</comment>
<evidence type="ECO:0000313" key="6">
    <source>
        <dbReference type="Proteomes" id="UP000249720"/>
    </source>
</evidence>
<dbReference type="SUPFAM" id="SSF52540">
    <property type="entry name" value="P-loop containing nucleoside triphosphate hydrolases"/>
    <property type="match status" value="1"/>
</dbReference>
<dbReference type="SMART" id="SM00838">
    <property type="entry name" value="EFG_C"/>
    <property type="match status" value="1"/>
</dbReference>
<feature type="binding site" evidence="3">
    <location>
        <begin position="13"/>
        <end position="18"/>
    </location>
    <ligand>
        <name>GTP</name>
        <dbReference type="ChEBI" id="CHEBI:37565"/>
    </ligand>
</feature>
<dbReference type="GO" id="GO:0003924">
    <property type="term" value="F:GTPase activity"/>
    <property type="evidence" value="ECO:0007669"/>
    <property type="project" value="UniProtKB-UniRule"/>
</dbReference>
<sequence length="603" mass="67319">MDIRNIAIIAHVDHGKTTLVDRILHATKVFRDNQETGELIMDSNDLERERGITIFSKNAAVTYKDVKINVIDTPGHSDFGGEVERVLKMADGVILLVDAFEGPMPQTRFVLQKALQLNLHPIVVINKVDKPNCRPDEVHDAVFELFFNLDATEEQLNFPTFYGSGKNGWFNDSLTPSEDITPLMDGILKFVPPPTVQEGPLQLQITSLDYSSFLGRIAIGKVTRGSIKENQQIALVQADGSIKKNKVKELYVFEGMGKRKVSEVVCGDLCAVVGLEDFNIGDTIADAENPEALPIISVDEPTMSMLFSINNSPFFGKDGKFVTSRHLRDRLMKETEKNLALKVEDTDSADSFLVYGRGILHLGVLIETMRREGYELTVGNPQVLVKTIDGKKHEPYEILVVDVPSEFSGKVIDLVTQRKGEMLVMESKGEMQHLEFEIPSRGLIGLRSQMLTGTAGEAVMAHRFSEYKPWKGTIPGRNNGVLIAKFGGTTTAYSIDKLQDRGRFFIDPGEEVYAGQIIAEHIKPGDLNVNAIEAKKLTNHRASGSDDSVRITPKIEMTLEECMEYIQQDECIEVTPKHIRMRKVILDEEERKKVSKRMGAEVD</sequence>
<evidence type="ECO:0000256" key="3">
    <source>
        <dbReference type="HAMAP-Rule" id="MF_00849"/>
    </source>
</evidence>
<dbReference type="FunFam" id="3.30.70.870:FF:000003">
    <property type="entry name" value="GTP-binding protein TypA"/>
    <property type="match status" value="1"/>
</dbReference>
<comment type="caution">
    <text evidence="5">The sequence shown here is derived from an EMBL/GenBank/DDBJ whole genome shotgun (WGS) entry which is preliminary data.</text>
</comment>
<dbReference type="InterPro" id="IPR048876">
    <property type="entry name" value="BipA_C"/>
</dbReference>
<dbReference type="InterPro" id="IPR009000">
    <property type="entry name" value="Transl_B-barrel_sf"/>
</dbReference>
<evidence type="ECO:0000313" key="5">
    <source>
        <dbReference type="EMBL" id="PZX60545.1"/>
    </source>
</evidence>
<dbReference type="PROSITE" id="PS00301">
    <property type="entry name" value="G_TR_1"/>
    <property type="match status" value="1"/>
</dbReference>
<feature type="binding site" evidence="3">
    <location>
        <begin position="126"/>
        <end position="129"/>
    </location>
    <ligand>
        <name>GTP</name>
        <dbReference type="ChEBI" id="CHEBI:37565"/>
    </ligand>
</feature>
<dbReference type="Pfam" id="PF00009">
    <property type="entry name" value="GTP_EFTU"/>
    <property type="match status" value="1"/>
</dbReference>
<dbReference type="InterPro" id="IPR035651">
    <property type="entry name" value="BipA_V"/>
</dbReference>
<dbReference type="EMBL" id="QKZV01000010">
    <property type="protein sequence ID" value="PZX60545.1"/>
    <property type="molecule type" value="Genomic_DNA"/>
</dbReference>
<dbReference type="Pfam" id="PF03144">
    <property type="entry name" value="GTP_EFTU_D2"/>
    <property type="match status" value="1"/>
</dbReference>
<evidence type="ECO:0000259" key="4">
    <source>
        <dbReference type="PROSITE" id="PS51722"/>
    </source>
</evidence>
<keyword evidence="3" id="KW-0378">Hydrolase</keyword>
<dbReference type="NCBIfam" id="TIGR00231">
    <property type="entry name" value="small_GTP"/>
    <property type="match status" value="1"/>
</dbReference>
<keyword evidence="1 3" id="KW-0342">GTP-binding</keyword>
<accession>A0A2W7SCF3</accession>
<dbReference type="InterPro" id="IPR000795">
    <property type="entry name" value="T_Tr_GTP-bd_dom"/>
</dbReference>
<comment type="catalytic activity">
    <reaction evidence="2 3">
        <text>GTP + H2O = GDP + phosphate + H(+)</text>
        <dbReference type="Rhea" id="RHEA:19669"/>
        <dbReference type="ChEBI" id="CHEBI:15377"/>
        <dbReference type="ChEBI" id="CHEBI:15378"/>
        <dbReference type="ChEBI" id="CHEBI:37565"/>
        <dbReference type="ChEBI" id="CHEBI:43474"/>
        <dbReference type="ChEBI" id="CHEBI:58189"/>
    </reaction>
</comment>
<dbReference type="OrthoDB" id="9801591at2"/>
<dbReference type="GO" id="GO:0019843">
    <property type="term" value="F:rRNA binding"/>
    <property type="evidence" value="ECO:0007669"/>
    <property type="project" value="UniProtKB-KW"/>
</dbReference>
<dbReference type="PANTHER" id="PTHR42908">
    <property type="entry name" value="TRANSLATION ELONGATION FACTOR-RELATED"/>
    <property type="match status" value="1"/>
</dbReference>
<dbReference type="Gene3D" id="3.40.50.300">
    <property type="entry name" value="P-loop containing nucleotide triphosphate hydrolases"/>
    <property type="match status" value="1"/>
</dbReference>
<gene>
    <name evidence="3" type="primary">bipA</name>
    <name evidence="5" type="ORF">LX80_02564</name>
</gene>
<keyword evidence="3" id="KW-0690">Ribosome biogenesis</keyword>
<keyword evidence="3" id="KW-0820">tRNA-binding</keyword>
<protein>
    <recommendedName>
        <fullName evidence="3">Large ribosomal subunit assembly factor BipA</fullName>
        <ecNumber evidence="3">3.6.5.-</ecNumber>
    </recommendedName>
    <alternativeName>
        <fullName evidence="3">GTP-binding protein BipA</fullName>
    </alternativeName>
</protein>
<dbReference type="InterPro" id="IPR004161">
    <property type="entry name" value="EFTu-like_2"/>
</dbReference>
<dbReference type="Gene3D" id="3.30.70.870">
    <property type="entry name" value="Elongation Factor G (Translational Gtpase), domain 3"/>
    <property type="match status" value="1"/>
</dbReference>
<keyword evidence="3" id="KW-0699">rRNA-binding</keyword>
<dbReference type="NCBIfam" id="TIGR01394">
    <property type="entry name" value="TypA_BipA"/>
    <property type="match status" value="1"/>
</dbReference>
<dbReference type="InterPro" id="IPR047042">
    <property type="entry name" value="BipA_II"/>
</dbReference>
<dbReference type="InterPro" id="IPR042116">
    <property type="entry name" value="TypA/BipA_C"/>
</dbReference>
<organism evidence="5 6">
    <name type="scientific">Hydrotalea sandarakina</name>
    <dbReference type="NCBI Taxonomy" id="1004304"/>
    <lineage>
        <taxon>Bacteria</taxon>
        <taxon>Pseudomonadati</taxon>
        <taxon>Bacteroidota</taxon>
        <taxon>Chitinophagia</taxon>
        <taxon>Chitinophagales</taxon>
        <taxon>Chitinophagaceae</taxon>
        <taxon>Hydrotalea</taxon>
    </lineage>
</organism>
<feature type="domain" description="Tr-type G" evidence="4">
    <location>
        <begin position="1"/>
        <end position="195"/>
    </location>
</feature>
<comment type="subunit">
    <text evidence="3">Monomer.</text>
</comment>
<keyword evidence="3" id="KW-0547">Nucleotide-binding</keyword>
<dbReference type="Pfam" id="PF00679">
    <property type="entry name" value="EFG_C"/>
    <property type="match status" value="1"/>
</dbReference>
<dbReference type="CDD" id="cd03710">
    <property type="entry name" value="BipA_TypA_C"/>
    <property type="match status" value="1"/>
</dbReference>
<dbReference type="GO" id="GO:0005829">
    <property type="term" value="C:cytosol"/>
    <property type="evidence" value="ECO:0007669"/>
    <property type="project" value="TreeGrafter"/>
</dbReference>
<dbReference type="Proteomes" id="UP000249720">
    <property type="component" value="Unassembled WGS sequence"/>
</dbReference>
<dbReference type="HAMAP" id="MF_00849">
    <property type="entry name" value="BipA"/>
    <property type="match status" value="1"/>
</dbReference>
<dbReference type="InterPro" id="IPR000640">
    <property type="entry name" value="EFG_V-like"/>
</dbReference>
<dbReference type="EC" id="3.6.5.-" evidence="3"/>
<comment type="function">
    <text evidence="3">A 50S ribosomal subunit assembly protein with GTPase activity, required for 50S subunit assembly at low temperatures, may also play a role in translation. Binds GTP and analogs. Binds the 70S ribosome between the 30S and 50S subunits, in a similar position as ribosome-bound EF-G; it contacts a number of ribosomal proteins, both rRNAs and the A-site tRNA.</text>
</comment>
<dbReference type="InterPro" id="IPR005225">
    <property type="entry name" value="Small_GTP-bd"/>
</dbReference>
<dbReference type="FunFam" id="3.30.70.240:FF:000002">
    <property type="entry name" value="GTP-binding protein TypA"/>
    <property type="match status" value="1"/>
</dbReference>
<dbReference type="AlphaFoldDB" id="A0A2W7SCF3"/>
<dbReference type="FunFam" id="2.40.30.10:FF:000016">
    <property type="entry name" value="GTP-binding protein TypA"/>
    <property type="match status" value="1"/>
</dbReference>
<dbReference type="PRINTS" id="PR00315">
    <property type="entry name" value="ELONGATNFCT"/>
</dbReference>
<dbReference type="Pfam" id="PF21018">
    <property type="entry name" value="BipA_C"/>
    <property type="match status" value="1"/>
</dbReference>
<dbReference type="GO" id="GO:0000027">
    <property type="term" value="P:ribosomal large subunit assembly"/>
    <property type="evidence" value="ECO:0007669"/>
    <property type="project" value="UniProtKB-UniRule"/>
</dbReference>
<dbReference type="InterPro" id="IPR031157">
    <property type="entry name" value="G_TR_CS"/>
</dbReference>
<name>A0A2W7SCF3_9BACT</name>
<dbReference type="GO" id="GO:0009409">
    <property type="term" value="P:response to cold"/>
    <property type="evidence" value="ECO:0007669"/>
    <property type="project" value="UniProtKB-ARBA"/>
</dbReference>
<evidence type="ECO:0000256" key="2">
    <source>
        <dbReference type="ARBA" id="ARBA00048548"/>
    </source>
</evidence>
<dbReference type="GO" id="GO:1990904">
    <property type="term" value="C:ribonucleoprotein complex"/>
    <property type="evidence" value="ECO:0007669"/>
    <property type="project" value="TreeGrafter"/>
</dbReference>
<dbReference type="PROSITE" id="PS51722">
    <property type="entry name" value="G_TR_2"/>
    <property type="match status" value="1"/>
</dbReference>
<dbReference type="InterPro" id="IPR006298">
    <property type="entry name" value="BipA"/>
</dbReference>
<dbReference type="GO" id="GO:0010467">
    <property type="term" value="P:gene expression"/>
    <property type="evidence" value="ECO:0007669"/>
    <property type="project" value="UniProtKB-ARBA"/>
</dbReference>
<dbReference type="RefSeq" id="WP_111297056.1">
    <property type="nucleotide sequence ID" value="NZ_QKZV01000010.1"/>
</dbReference>
<keyword evidence="3" id="KW-0963">Cytoplasm</keyword>
<dbReference type="InterPro" id="IPR047041">
    <property type="entry name" value="BipA_GTP-bd_dom"/>
</dbReference>
<evidence type="ECO:0000256" key="1">
    <source>
        <dbReference type="ARBA" id="ARBA00023134"/>
    </source>
</evidence>
<dbReference type="CDD" id="cd16263">
    <property type="entry name" value="BipA_III"/>
    <property type="match status" value="1"/>
</dbReference>
<dbReference type="Gene3D" id="2.40.30.10">
    <property type="entry name" value="Translation factors"/>
    <property type="match status" value="1"/>
</dbReference>